<dbReference type="RefSeq" id="WP_150438801.1">
    <property type="nucleotide sequence ID" value="NZ_VYKL01000010.1"/>
</dbReference>
<comment type="caution">
    <text evidence="4">The sequence shown here is derived from an EMBL/GenBank/DDBJ whole genome shotgun (WGS) entry which is preliminary data.</text>
</comment>
<evidence type="ECO:0000256" key="1">
    <source>
        <dbReference type="ARBA" id="ARBA00023125"/>
    </source>
</evidence>
<dbReference type="AlphaFoldDB" id="A0A5J5I1Z4"/>
<dbReference type="GO" id="GO:0003700">
    <property type="term" value="F:DNA-binding transcription factor activity"/>
    <property type="evidence" value="ECO:0007669"/>
    <property type="project" value="TreeGrafter"/>
</dbReference>
<dbReference type="Gene3D" id="1.10.357.10">
    <property type="entry name" value="Tetracycline Repressor, domain 2"/>
    <property type="match status" value="1"/>
</dbReference>
<keyword evidence="1 2" id="KW-0238">DNA-binding</keyword>
<dbReference type="PANTHER" id="PTHR30055:SF226">
    <property type="entry name" value="HTH-TYPE TRANSCRIPTIONAL REGULATOR PKSA"/>
    <property type="match status" value="1"/>
</dbReference>
<feature type="DNA-binding region" description="H-T-H motif" evidence="2">
    <location>
        <begin position="30"/>
        <end position="49"/>
    </location>
</feature>
<dbReference type="InterPro" id="IPR009057">
    <property type="entry name" value="Homeodomain-like_sf"/>
</dbReference>
<keyword evidence="5" id="KW-1185">Reference proteome</keyword>
<protein>
    <submittedName>
        <fullName evidence="4">TetR/AcrR family transcriptional regulator</fullName>
    </submittedName>
</protein>
<dbReference type="PRINTS" id="PR00455">
    <property type="entry name" value="HTHTETR"/>
</dbReference>
<dbReference type="SUPFAM" id="SSF46689">
    <property type="entry name" value="Homeodomain-like"/>
    <property type="match status" value="1"/>
</dbReference>
<dbReference type="PROSITE" id="PS50977">
    <property type="entry name" value="HTH_TETR_2"/>
    <property type="match status" value="1"/>
</dbReference>
<evidence type="ECO:0000256" key="2">
    <source>
        <dbReference type="PROSITE-ProRule" id="PRU00335"/>
    </source>
</evidence>
<dbReference type="InterPro" id="IPR050109">
    <property type="entry name" value="HTH-type_TetR-like_transc_reg"/>
</dbReference>
<name>A0A5J5I1Z4_9BACI</name>
<organism evidence="4 5">
    <name type="scientific">Niallia endozanthoxylica</name>
    <dbReference type="NCBI Taxonomy" id="2036016"/>
    <lineage>
        <taxon>Bacteria</taxon>
        <taxon>Bacillati</taxon>
        <taxon>Bacillota</taxon>
        <taxon>Bacilli</taxon>
        <taxon>Bacillales</taxon>
        <taxon>Bacillaceae</taxon>
        <taxon>Niallia</taxon>
    </lineage>
</organism>
<evidence type="ECO:0000259" key="3">
    <source>
        <dbReference type="PROSITE" id="PS50977"/>
    </source>
</evidence>
<gene>
    <name evidence="4" type="ORF">F4V44_04575</name>
</gene>
<dbReference type="EMBL" id="VYKL01000010">
    <property type="protein sequence ID" value="KAA9028549.1"/>
    <property type="molecule type" value="Genomic_DNA"/>
</dbReference>
<dbReference type="GO" id="GO:0000976">
    <property type="term" value="F:transcription cis-regulatory region binding"/>
    <property type="evidence" value="ECO:0007669"/>
    <property type="project" value="TreeGrafter"/>
</dbReference>
<dbReference type="InterPro" id="IPR001647">
    <property type="entry name" value="HTH_TetR"/>
</dbReference>
<dbReference type="OrthoDB" id="509229at2"/>
<feature type="domain" description="HTH tetR-type" evidence="3">
    <location>
        <begin position="7"/>
        <end position="67"/>
    </location>
</feature>
<dbReference type="Proteomes" id="UP000326671">
    <property type="component" value="Unassembled WGS sequence"/>
</dbReference>
<reference evidence="4 5" key="1">
    <citation type="submission" date="2019-09" db="EMBL/GenBank/DDBJ databases">
        <title>Whole genome sequences of isolates from the Mars Exploration Rovers.</title>
        <authorList>
            <person name="Seuylemezian A."/>
            <person name="Vaishampayan P."/>
        </authorList>
    </citation>
    <scope>NUCLEOTIDE SEQUENCE [LARGE SCALE GENOMIC DNA]</scope>
    <source>
        <strain evidence="4 5">MER_TA_151</strain>
    </source>
</reference>
<dbReference type="PANTHER" id="PTHR30055">
    <property type="entry name" value="HTH-TYPE TRANSCRIPTIONAL REGULATOR RUTR"/>
    <property type="match status" value="1"/>
</dbReference>
<dbReference type="Pfam" id="PF00440">
    <property type="entry name" value="TetR_N"/>
    <property type="match status" value="1"/>
</dbReference>
<proteinExistence type="predicted"/>
<accession>A0A5J5I1Z4</accession>
<evidence type="ECO:0000313" key="5">
    <source>
        <dbReference type="Proteomes" id="UP000326671"/>
    </source>
</evidence>
<evidence type="ECO:0000313" key="4">
    <source>
        <dbReference type="EMBL" id="KAA9028549.1"/>
    </source>
</evidence>
<sequence>MDRLPAEGTKKKILEASIDLFSRKGYSAVSVRELTKAVGIKESSLYNHFRSKEEILESIYQMFKAERDLALPSKGKLSFIAKNTSIETFLLQGMESFKRSVEDELHEKMWRILNIEQFRDQRARDIILNQVYKGTIDFLEHAFQAFMDENKMKQSNARLLAIQYQYPIFTMMTEYLLLKYDDKDTADVENKMQGHLQFFLHNLHIY</sequence>